<evidence type="ECO:0000313" key="2">
    <source>
        <dbReference type="Proteomes" id="UP000292082"/>
    </source>
</evidence>
<dbReference type="AlphaFoldDB" id="A0A4Q9NNX5"/>
<reference evidence="1 2" key="1">
    <citation type="submission" date="2019-01" db="EMBL/GenBank/DDBJ databases">
        <title>Draft genome sequences of three monokaryotic isolates of the white-rot basidiomycete fungus Dichomitus squalens.</title>
        <authorList>
            <consortium name="DOE Joint Genome Institute"/>
            <person name="Lopez S.C."/>
            <person name="Andreopoulos B."/>
            <person name="Pangilinan J."/>
            <person name="Lipzen A."/>
            <person name="Riley R."/>
            <person name="Ahrendt S."/>
            <person name="Ng V."/>
            <person name="Barry K."/>
            <person name="Daum C."/>
            <person name="Grigoriev I.V."/>
            <person name="Hilden K.S."/>
            <person name="Makela M.R."/>
            <person name="de Vries R.P."/>
        </authorList>
    </citation>
    <scope>NUCLEOTIDE SEQUENCE [LARGE SCALE GENOMIC DNA]</scope>
    <source>
        <strain evidence="1 2">CBS 464.89</strain>
    </source>
</reference>
<name>A0A4Q9NNX5_9APHY</name>
<accession>A0A4Q9NNX5</accession>
<dbReference type="Proteomes" id="UP000292082">
    <property type="component" value="Unassembled WGS sequence"/>
</dbReference>
<organism evidence="1 2">
    <name type="scientific">Dichomitus squalens</name>
    <dbReference type="NCBI Taxonomy" id="114155"/>
    <lineage>
        <taxon>Eukaryota</taxon>
        <taxon>Fungi</taxon>
        <taxon>Dikarya</taxon>
        <taxon>Basidiomycota</taxon>
        <taxon>Agaricomycotina</taxon>
        <taxon>Agaricomycetes</taxon>
        <taxon>Polyporales</taxon>
        <taxon>Polyporaceae</taxon>
        <taxon>Dichomitus</taxon>
    </lineage>
</organism>
<keyword evidence="2" id="KW-1185">Reference proteome</keyword>
<sequence>MNAPHDHVASLTGPQISGEYLNWGLMGVLSVQVYLYKILFPNERRSTSAFGTPTFCHLH</sequence>
<evidence type="ECO:0000313" key="1">
    <source>
        <dbReference type="EMBL" id="TBU56637.1"/>
    </source>
</evidence>
<protein>
    <submittedName>
        <fullName evidence="1">Uncharacterized protein</fullName>
    </submittedName>
</protein>
<proteinExistence type="predicted"/>
<dbReference type="EMBL" id="ML145148">
    <property type="protein sequence ID" value="TBU56637.1"/>
    <property type="molecule type" value="Genomic_DNA"/>
</dbReference>
<gene>
    <name evidence="1" type="ORF">BD310DRAFT_931087</name>
</gene>